<accession>A0A4Q9HXY9</accession>
<protein>
    <submittedName>
        <fullName evidence="4">SDR family oxidoreductase</fullName>
    </submittedName>
</protein>
<dbReference type="GO" id="GO:0016616">
    <property type="term" value="F:oxidoreductase activity, acting on the CH-OH group of donors, NAD or NADP as acceptor"/>
    <property type="evidence" value="ECO:0007669"/>
    <property type="project" value="UniProtKB-ARBA"/>
</dbReference>
<evidence type="ECO:0000313" key="4">
    <source>
        <dbReference type="EMBL" id="TBO60127.1"/>
    </source>
</evidence>
<name>A0A4Q9HXY9_STRKA</name>
<feature type="domain" description="Ketoreductase" evidence="3">
    <location>
        <begin position="22"/>
        <end position="203"/>
    </location>
</feature>
<dbReference type="SMART" id="SM00822">
    <property type="entry name" value="PKS_KR"/>
    <property type="match status" value="1"/>
</dbReference>
<dbReference type="InterPro" id="IPR002347">
    <property type="entry name" value="SDR_fam"/>
</dbReference>
<comment type="similarity">
    <text evidence="1">Belongs to the short-chain dehydrogenases/reductases (SDR) family.</text>
</comment>
<dbReference type="InterPro" id="IPR036291">
    <property type="entry name" value="NAD(P)-bd_dom_sf"/>
</dbReference>
<dbReference type="InterPro" id="IPR057326">
    <property type="entry name" value="KR_dom"/>
</dbReference>
<evidence type="ECO:0000313" key="5">
    <source>
        <dbReference type="Proteomes" id="UP000292452"/>
    </source>
</evidence>
<reference evidence="4 5" key="1">
    <citation type="submission" date="2019-02" db="EMBL/GenBank/DDBJ databases">
        <title>Draft Genome Sequence of Streptomyces sp. AM-2504, identified by 16S rRNA comparative analysis as a Streptomyces Kasugaensis strain.</title>
        <authorList>
            <person name="Napolioni V."/>
            <person name="Giuliodori A.M."/>
            <person name="Spurio R."/>
            <person name="Fabbretti A."/>
        </authorList>
    </citation>
    <scope>NUCLEOTIDE SEQUENCE [LARGE SCALE GENOMIC DNA]</scope>
    <source>
        <strain evidence="4 5">AM-2504</strain>
    </source>
</reference>
<dbReference type="PANTHER" id="PTHR42760">
    <property type="entry name" value="SHORT-CHAIN DEHYDROGENASES/REDUCTASES FAMILY MEMBER"/>
    <property type="match status" value="1"/>
</dbReference>
<proteinExistence type="inferred from homology"/>
<dbReference type="EMBL" id="SIXH01000052">
    <property type="protein sequence ID" value="TBO60127.1"/>
    <property type="molecule type" value="Genomic_DNA"/>
</dbReference>
<dbReference type="PROSITE" id="PS00061">
    <property type="entry name" value="ADH_SHORT"/>
    <property type="match status" value="1"/>
</dbReference>
<dbReference type="FunFam" id="3.40.50.720:FF:000084">
    <property type="entry name" value="Short-chain dehydrogenase reductase"/>
    <property type="match status" value="1"/>
</dbReference>
<dbReference type="PRINTS" id="PR00080">
    <property type="entry name" value="SDRFAMILY"/>
</dbReference>
<dbReference type="RefSeq" id="WP_052853707.1">
    <property type="nucleotide sequence ID" value="NZ_SIXH01000052.1"/>
</dbReference>
<comment type="caution">
    <text evidence="4">The sequence shown here is derived from an EMBL/GenBank/DDBJ whole genome shotgun (WGS) entry which is preliminary data.</text>
</comment>
<dbReference type="GeneID" id="97372680"/>
<dbReference type="AlphaFoldDB" id="A0A4Q9HXY9"/>
<evidence type="ECO:0000256" key="2">
    <source>
        <dbReference type="ARBA" id="ARBA00023002"/>
    </source>
</evidence>
<evidence type="ECO:0000259" key="3">
    <source>
        <dbReference type="SMART" id="SM00822"/>
    </source>
</evidence>
<dbReference type="Pfam" id="PF13561">
    <property type="entry name" value="adh_short_C2"/>
    <property type="match status" value="1"/>
</dbReference>
<dbReference type="InterPro" id="IPR020904">
    <property type="entry name" value="Sc_DH/Rdtase_CS"/>
</dbReference>
<dbReference type="Proteomes" id="UP000292452">
    <property type="component" value="Unassembled WGS sequence"/>
</dbReference>
<dbReference type="PANTHER" id="PTHR42760:SF133">
    <property type="entry name" value="3-OXOACYL-[ACYL-CARRIER-PROTEIN] REDUCTASE"/>
    <property type="match status" value="1"/>
</dbReference>
<dbReference type="Gene3D" id="3.40.50.720">
    <property type="entry name" value="NAD(P)-binding Rossmann-like Domain"/>
    <property type="match status" value="1"/>
</dbReference>
<organism evidence="4 5">
    <name type="scientific">Streptomyces kasugaensis</name>
    <dbReference type="NCBI Taxonomy" id="1946"/>
    <lineage>
        <taxon>Bacteria</taxon>
        <taxon>Bacillati</taxon>
        <taxon>Actinomycetota</taxon>
        <taxon>Actinomycetes</taxon>
        <taxon>Kitasatosporales</taxon>
        <taxon>Streptomycetaceae</taxon>
        <taxon>Streptomyces</taxon>
    </lineage>
</organism>
<dbReference type="SUPFAM" id="SSF51735">
    <property type="entry name" value="NAD(P)-binding Rossmann-fold domains"/>
    <property type="match status" value="1"/>
</dbReference>
<evidence type="ECO:0000256" key="1">
    <source>
        <dbReference type="ARBA" id="ARBA00006484"/>
    </source>
</evidence>
<keyword evidence="5" id="KW-1185">Reference proteome</keyword>
<keyword evidence="2" id="KW-0560">Oxidoreductase</keyword>
<sequence length="260" mass="27173">MTAQTPQTPQTPGADAHAFQGRTLLLSGASGGIAREVARQFHAAGANLVLGDLDAGALTEFAATLDPTGTRVLTRTLDAASSESNNAFVAAAVERFGAVDFLVPAAGIYPEQTVAEMTDEEWNTVISVNLNGVFYLTRAVLPHLNEGGSIVNLTSMAGHRGSIRHAHYAATKGALLAFSRSLAWELGSRARINMVSPGIIETPMTRDYVATRGDTALATTPMGRLGRPAEVASVVTFLCSPAASFVQGEVIHVNGGMHMA</sequence>
<dbReference type="PRINTS" id="PR00081">
    <property type="entry name" value="GDHRDH"/>
</dbReference>
<gene>
    <name evidence="4" type="ORF">EYS09_08490</name>
</gene>